<name>A0A964DZB9_9PROT</name>
<evidence type="ECO:0000313" key="2">
    <source>
        <dbReference type="Proteomes" id="UP000708298"/>
    </source>
</evidence>
<proteinExistence type="predicted"/>
<dbReference type="Proteomes" id="UP000708298">
    <property type="component" value="Unassembled WGS sequence"/>
</dbReference>
<evidence type="ECO:0000313" key="1">
    <source>
        <dbReference type="EMBL" id="MCB8875939.1"/>
    </source>
</evidence>
<dbReference type="RefSeq" id="WP_227321582.1">
    <property type="nucleotide sequence ID" value="NZ_JAESVB010000004.1"/>
</dbReference>
<dbReference type="AlphaFoldDB" id="A0A964DZB9"/>
<accession>A0A964DZB9</accession>
<reference evidence="1" key="2">
    <citation type="submission" date="2021-01" db="EMBL/GenBank/DDBJ databases">
        <authorList>
            <person name="Mieszkin S."/>
            <person name="Pouder E."/>
            <person name="Alain K."/>
        </authorList>
    </citation>
    <scope>NUCLEOTIDE SEQUENCE</scope>
    <source>
        <strain evidence="1">HW T2.11</strain>
    </source>
</reference>
<gene>
    <name evidence="1" type="ORF">ASILVAE211_12170</name>
</gene>
<keyword evidence="2" id="KW-1185">Reference proteome</keyword>
<comment type="caution">
    <text evidence="1">The sequence shown here is derived from an EMBL/GenBank/DDBJ whole genome shotgun (WGS) entry which is preliminary data.</text>
</comment>
<organism evidence="1 2">
    <name type="scientific">Acidisoma silvae</name>
    <dbReference type="NCBI Taxonomy" id="2802396"/>
    <lineage>
        <taxon>Bacteria</taxon>
        <taxon>Pseudomonadati</taxon>
        <taxon>Pseudomonadota</taxon>
        <taxon>Alphaproteobacteria</taxon>
        <taxon>Acetobacterales</taxon>
        <taxon>Acidocellaceae</taxon>
        <taxon>Acidisoma</taxon>
    </lineage>
</organism>
<protein>
    <submittedName>
        <fullName evidence="1">Uncharacterized protein</fullName>
    </submittedName>
</protein>
<sequence>MGQDEKLPKNPALLKKWRFAADKKGAGGEARYWWSDGSRTEERVESHLDAVARLKDLQDKGAVKPC</sequence>
<reference evidence="1" key="1">
    <citation type="journal article" date="2021" name="Microorganisms">
        <title>Acidisoma silvae sp. nov. and Acidisomacellulosilytica sp. nov., Two Acidophilic Bacteria Isolated from Decaying Wood, Hydrolyzing Cellulose and Producing Poly-3-hydroxybutyrate.</title>
        <authorList>
            <person name="Mieszkin S."/>
            <person name="Pouder E."/>
            <person name="Uroz S."/>
            <person name="Simon-Colin C."/>
            <person name="Alain K."/>
        </authorList>
    </citation>
    <scope>NUCLEOTIDE SEQUENCE</scope>
    <source>
        <strain evidence="1">HW T2.11</strain>
    </source>
</reference>
<dbReference type="EMBL" id="JAESVB010000004">
    <property type="protein sequence ID" value="MCB8875939.1"/>
    <property type="molecule type" value="Genomic_DNA"/>
</dbReference>